<feature type="transmembrane region" description="Helical" evidence="1">
    <location>
        <begin position="6"/>
        <end position="28"/>
    </location>
</feature>
<accession>A0A7G3VCT8</accession>
<proteinExistence type="predicted"/>
<geneLocation type="plasmid" evidence="2">
    <name>unnamed</name>
</geneLocation>
<evidence type="ECO:0000256" key="1">
    <source>
        <dbReference type="SAM" id="Phobius"/>
    </source>
</evidence>
<reference evidence="2" key="1">
    <citation type="journal article" date="2020" name="Microorganisms">
        <title>Mechanisms of Linezolid Resistance Among Enterococci of Clinical Origin in Spain-Detection of optrA- and cfr(D)-Carrying E. faecalis.</title>
        <authorList>
            <person name="Ruiz-Ripa L."/>
            <person name="Fessler A.T."/>
            <person name="Hanke D."/>
            <person name="Eichhorn I."/>
            <person name="Azcona-Gutierrez J.M."/>
            <person name="Perez-Moreno M.O."/>
            <person name="Seral C."/>
            <person name="Aspiroz C."/>
            <person name="Alonso C.A."/>
            <person name="Torres L."/>
            <person name="Alos J.I."/>
            <person name="Schwarz S."/>
            <person name="Torres C."/>
        </authorList>
    </citation>
    <scope>NUCLEOTIDE SEQUENCE</scope>
    <source>
        <strain evidence="2">C9901</strain>
    </source>
</reference>
<protein>
    <submittedName>
        <fullName evidence="2">Uncharacterized protein</fullName>
    </submittedName>
</protein>
<keyword evidence="1" id="KW-0812">Transmembrane</keyword>
<keyword evidence="1" id="KW-1133">Transmembrane helix</keyword>
<sequence length="73" mass="7828">MLDVRFIIGCLIAVIISILNSVFTITALNSPSPFTIDQTKVFIVAEALVIASLKPVTDSFSFSLVINSKALSL</sequence>
<keyword evidence="2" id="KW-0614">Plasmid</keyword>
<evidence type="ECO:0000313" key="2">
    <source>
        <dbReference type="EMBL" id="QKY82056.1"/>
    </source>
</evidence>
<keyword evidence="1" id="KW-0472">Membrane</keyword>
<dbReference type="AlphaFoldDB" id="A0A7G3VCT8"/>
<dbReference type="EMBL" id="MN848142">
    <property type="protein sequence ID" value="QKY82056.1"/>
    <property type="molecule type" value="Genomic_DNA"/>
</dbReference>
<organism evidence="2">
    <name type="scientific">Enterococcus faecalis</name>
    <name type="common">Streptococcus faecalis</name>
    <dbReference type="NCBI Taxonomy" id="1351"/>
    <lineage>
        <taxon>Bacteria</taxon>
        <taxon>Bacillati</taxon>
        <taxon>Bacillota</taxon>
        <taxon>Bacilli</taxon>
        <taxon>Lactobacillales</taxon>
        <taxon>Enterococcaceae</taxon>
        <taxon>Enterococcus</taxon>
    </lineage>
</organism>
<name>A0A7G3VCT8_ENTFL</name>